<proteinExistence type="predicted"/>
<organism evidence="2 3">
    <name type="scientific">Polyrhizophydium stewartii</name>
    <dbReference type="NCBI Taxonomy" id="2732419"/>
    <lineage>
        <taxon>Eukaryota</taxon>
        <taxon>Fungi</taxon>
        <taxon>Fungi incertae sedis</taxon>
        <taxon>Chytridiomycota</taxon>
        <taxon>Chytridiomycota incertae sedis</taxon>
        <taxon>Chytridiomycetes</taxon>
        <taxon>Rhizophydiales</taxon>
        <taxon>Rhizophydiales incertae sedis</taxon>
        <taxon>Polyrhizophydium</taxon>
    </lineage>
</organism>
<evidence type="ECO:0000256" key="1">
    <source>
        <dbReference type="SAM" id="MobiDB-lite"/>
    </source>
</evidence>
<protein>
    <submittedName>
        <fullName evidence="2">Uncharacterized protein</fullName>
    </submittedName>
</protein>
<name>A0ABR4N2P1_9FUNG</name>
<reference evidence="2 3" key="1">
    <citation type="submission" date="2023-09" db="EMBL/GenBank/DDBJ databases">
        <title>Pangenome analysis of Batrachochytrium dendrobatidis and related Chytrids.</title>
        <authorList>
            <person name="Yacoub M.N."/>
            <person name="Stajich J.E."/>
            <person name="James T.Y."/>
        </authorList>
    </citation>
    <scope>NUCLEOTIDE SEQUENCE [LARGE SCALE GENOMIC DNA]</scope>
    <source>
        <strain evidence="2 3">JEL0888</strain>
    </source>
</reference>
<comment type="caution">
    <text evidence="2">The sequence shown here is derived from an EMBL/GenBank/DDBJ whole genome shotgun (WGS) entry which is preliminary data.</text>
</comment>
<dbReference type="EMBL" id="JADGIZ020000042">
    <property type="protein sequence ID" value="KAL2913769.1"/>
    <property type="molecule type" value="Genomic_DNA"/>
</dbReference>
<keyword evidence="3" id="KW-1185">Reference proteome</keyword>
<sequence>MRLKPGASAGADCNGNTASSGDGKEQLLAAIQAEASRFMSTQSRTARLVLALAATGSMPTTLSLQSLAHELEDACAPRRAAVRSALSMWFLDLDEALDSALKNKVSTRDQSAHGNDPESKDNVFEYVSTMRGQVPCPINLPLETCADVVRAYTDALSSLLVKSRWSLVTQQHAARASRSWFKRLAVDMCCRPVVFVDAFLQAGGARLVAAAGEVVCAGG</sequence>
<feature type="region of interest" description="Disordered" evidence="1">
    <location>
        <begin position="1"/>
        <end position="22"/>
    </location>
</feature>
<evidence type="ECO:0000313" key="3">
    <source>
        <dbReference type="Proteomes" id="UP001527925"/>
    </source>
</evidence>
<dbReference type="Proteomes" id="UP001527925">
    <property type="component" value="Unassembled WGS sequence"/>
</dbReference>
<accession>A0ABR4N2P1</accession>
<evidence type="ECO:0000313" key="2">
    <source>
        <dbReference type="EMBL" id="KAL2913769.1"/>
    </source>
</evidence>
<gene>
    <name evidence="2" type="ORF">HK105_206785</name>
</gene>